<evidence type="ECO:0000256" key="1">
    <source>
        <dbReference type="ARBA" id="ARBA00025793"/>
    </source>
</evidence>
<feature type="domain" description="FH2" evidence="2">
    <location>
        <begin position="1"/>
        <end position="226"/>
    </location>
</feature>
<dbReference type="Gene3D" id="1.20.58.2220">
    <property type="entry name" value="Formin, FH2 domain"/>
    <property type="match status" value="1"/>
</dbReference>
<evidence type="ECO:0000313" key="3">
    <source>
        <dbReference type="EMBL" id="KAK7389015.1"/>
    </source>
</evidence>
<dbReference type="PANTHER" id="PTHR23213">
    <property type="entry name" value="FORMIN-RELATED"/>
    <property type="match status" value="1"/>
</dbReference>
<dbReference type="GO" id="GO:0045010">
    <property type="term" value="P:actin nucleation"/>
    <property type="evidence" value="ECO:0007669"/>
    <property type="project" value="InterPro"/>
</dbReference>
<dbReference type="InterPro" id="IPR042201">
    <property type="entry name" value="FH2_Formin_sf"/>
</dbReference>
<protein>
    <recommendedName>
        <fullName evidence="2">FH2 domain-containing protein</fullName>
    </recommendedName>
</protein>
<dbReference type="Pfam" id="PF02181">
    <property type="entry name" value="FH2"/>
    <property type="match status" value="1"/>
</dbReference>
<evidence type="ECO:0000259" key="2">
    <source>
        <dbReference type="PROSITE" id="PS51444"/>
    </source>
</evidence>
<dbReference type="GO" id="GO:0051015">
    <property type="term" value="F:actin filament binding"/>
    <property type="evidence" value="ECO:0007669"/>
    <property type="project" value="InterPro"/>
</dbReference>
<dbReference type="EMBL" id="JAYMYS010000006">
    <property type="protein sequence ID" value="KAK7389015.1"/>
    <property type="molecule type" value="Genomic_DNA"/>
</dbReference>
<keyword evidence="4" id="KW-1185">Reference proteome</keyword>
<reference evidence="3 4" key="1">
    <citation type="submission" date="2024-01" db="EMBL/GenBank/DDBJ databases">
        <title>The genomes of 5 underutilized Papilionoideae crops provide insights into root nodulation and disease resistanc.</title>
        <authorList>
            <person name="Jiang F."/>
        </authorList>
    </citation>
    <scope>NUCLEOTIDE SEQUENCE [LARGE SCALE GENOMIC DNA]</scope>
    <source>
        <strain evidence="3">DUOXIRENSHENG_FW03</strain>
        <tissue evidence="3">Leaves</tissue>
    </source>
</reference>
<dbReference type="PROSITE" id="PS51444">
    <property type="entry name" value="FH2"/>
    <property type="match status" value="1"/>
</dbReference>
<organism evidence="3 4">
    <name type="scientific">Psophocarpus tetragonolobus</name>
    <name type="common">Winged bean</name>
    <name type="synonym">Dolichos tetragonolobus</name>
    <dbReference type="NCBI Taxonomy" id="3891"/>
    <lineage>
        <taxon>Eukaryota</taxon>
        <taxon>Viridiplantae</taxon>
        <taxon>Streptophyta</taxon>
        <taxon>Embryophyta</taxon>
        <taxon>Tracheophyta</taxon>
        <taxon>Spermatophyta</taxon>
        <taxon>Magnoliopsida</taxon>
        <taxon>eudicotyledons</taxon>
        <taxon>Gunneridae</taxon>
        <taxon>Pentapetalae</taxon>
        <taxon>rosids</taxon>
        <taxon>fabids</taxon>
        <taxon>Fabales</taxon>
        <taxon>Fabaceae</taxon>
        <taxon>Papilionoideae</taxon>
        <taxon>50 kb inversion clade</taxon>
        <taxon>NPAAA clade</taxon>
        <taxon>indigoferoid/millettioid clade</taxon>
        <taxon>Phaseoleae</taxon>
        <taxon>Psophocarpus</taxon>
    </lineage>
</organism>
<gene>
    <name evidence="3" type="ORF">VNO78_23846</name>
</gene>
<accession>A0AAN9S576</accession>
<evidence type="ECO:0000313" key="4">
    <source>
        <dbReference type="Proteomes" id="UP001386955"/>
    </source>
</evidence>
<dbReference type="InterPro" id="IPR027643">
    <property type="entry name" value="Formin-like_plant"/>
</dbReference>
<dbReference type="SUPFAM" id="SSF101447">
    <property type="entry name" value="Formin homology 2 domain (FH2 domain)"/>
    <property type="match status" value="1"/>
</dbReference>
<sequence length="226" mass="24992">MLQQFNLLSIVDVPLAHPPAPHDPLKVQGKPTLLPKEKAKIKNTTKVMVGMSSRGNGAHQTRLKPLYWDKVAANVDHSTVGDQISDGSLCGNPNKLADAGSFLYHILRAVPTGFILSKTLLFRSCYDCEVVQLKEHLKTLEMGCNEMKITNLLLKFLEAILKAGNRMNAGTSRGNAHGFKLCLKEDNKLLIKSTIFRVVLVKQATLVNHILRVSNDRVASFRRAKG</sequence>
<dbReference type="Proteomes" id="UP001386955">
    <property type="component" value="Unassembled WGS sequence"/>
</dbReference>
<dbReference type="PANTHER" id="PTHR23213:SF273">
    <property type="entry name" value="FORMIN-LIKE PROTEIN"/>
    <property type="match status" value="1"/>
</dbReference>
<dbReference type="AlphaFoldDB" id="A0AAN9S576"/>
<comment type="caution">
    <text evidence="3">The sequence shown here is derived from an EMBL/GenBank/DDBJ whole genome shotgun (WGS) entry which is preliminary data.</text>
</comment>
<comment type="similarity">
    <text evidence="1">Belongs to the formin-like family. Class-I subfamily.</text>
</comment>
<proteinExistence type="inferred from homology"/>
<dbReference type="InterPro" id="IPR015425">
    <property type="entry name" value="FH2_Formin"/>
</dbReference>
<name>A0AAN9S576_PSOTE</name>